<dbReference type="EMBL" id="JAMZMK010006058">
    <property type="protein sequence ID" value="KAI7750927.1"/>
    <property type="molecule type" value="Genomic_DNA"/>
</dbReference>
<name>A0AAD5GPV2_AMBAR</name>
<sequence length="128" mass="14705">MNQRLSIIIQHRINLQTSCYGTIVEEIQLEFPPSIVTGLLQFSVTQPTSALITNEFQARIRETEELNLADKSLDYIKDFAKILEKKLLIHSSPLRKGNVLVSIPNRICLQHWTRLLMHPSMLPIEIVT</sequence>
<gene>
    <name evidence="1" type="ORF">M8C21_003092</name>
</gene>
<evidence type="ECO:0000313" key="2">
    <source>
        <dbReference type="Proteomes" id="UP001206925"/>
    </source>
</evidence>
<dbReference type="AlphaFoldDB" id="A0AAD5GPV2"/>
<accession>A0AAD5GPV2</accession>
<dbReference type="Proteomes" id="UP001206925">
    <property type="component" value="Unassembled WGS sequence"/>
</dbReference>
<reference evidence="1" key="1">
    <citation type="submission" date="2022-06" db="EMBL/GenBank/DDBJ databases">
        <title>Uncovering the hologenomic basis of an extraordinary plant invasion.</title>
        <authorList>
            <person name="Bieker V.C."/>
            <person name="Martin M.D."/>
            <person name="Gilbert T."/>
            <person name="Hodgins K."/>
            <person name="Battlay P."/>
            <person name="Petersen B."/>
            <person name="Wilson J."/>
        </authorList>
    </citation>
    <scope>NUCLEOTIDE SEQUENCE</scope>
    <source>
        <strain evidence="1">AA19_3_7</strain>
        <tissue evidence="1">Leaf</tissue>
    </source>
</reference>
<protein>
    <submittedName>
        <fullName evidence="1">Uncharacterized protein</fullName>
    </submittedName>
</protein>
<comment type="caution">
    <text evidence="1">The sequence shown here is derived from an EMBL/GenBank/DDBJ whole genome shotgun (WGS) entry which is preliminary data.</text>
</comment>
<feature type="non-terminal residue" evidence="1">
    <location>
        <position position="1"/>
    </location>
</feature>
<organism evidence="1 2">
    <name type="scientific">Ambrosia artemisiifolia</name>
    <name type="common">Common ragweed</name>
    <dbReference type="NCBI Taxonomy" id="4212"/>
    <lineage>
        <taxon>Eukaryota</taxon>
        <taxon>Viridiplantae</taxon>
        <taxon>Streptophyta</taxon>
        <taxon>Embryophyta</taxon>
        <taxon>Tracheophyta</taxon>
        <taxon>Spermatophyta</taxon>
        <taxon>Magnoliopsida</taxon>
        <taxon>eudicotyledons</taxon>
        <taxon>Gunneridae</taxon>
        <taxon>Pentapetalae</taxon>
        <taxon>asterids</taxon>
        <taxon>campanulids</taxon>
        <taxon>Asterales</taxon>
        <taxon>Asteraceae</taxon>
        <taxon>Asteroideae</taxon>
        <taxon>Heliantheae alliance</taxon>
        <taxon>Heliantheae</taxon>
        <taxon>Ambrosia</taxon>
    </lineage>
</organism>
<proteinExistence type="predicted"/>
<evidence type="ECO:0000313" key="1">
    <source>
        <dbReference type="EMBL" id="KAI7750927.1"/>
    </source>
</evidence>
<keyword evidence="2" id="KW-1185">Reference proteome</keyword>